<reference evidence="2 3" key="1">
    <citation type="journal article" date="2023" name="PLoS ONE">
        <title>Cytospora paraplurivora sp. nov. isolated from orchards with fruit tree decline syndrome in Ontario, Canada.</title>
        <authorList>
            <person name="Ilyukhin E."/>
            <person name="Nguyen H.D.T."/>
            <person name="Castle A.J."/>
            <person name="Ellouze W."/>
        </authorList>
    </citation>
    <scope>NUCLEOTIDE SEQUENCE [LARGE SCALE GENOMIC DNA]</scope>
    <source>
        <strain evidence="2 3">FDS-564</strain>
    </source>
</reference>
<keyword evidence="1" id="KW-0812">Transmembrane</keyword>
<feature type="transmembrane region" description="Helical" evidence="1">
    <location>
        <begin position="30"/>
        <end position="50"/>
    </location>
</feature>
<dbReference type="Proteomes" id="UP001320245">
    <property type="component" value="Unassembled WGS sequence"/>
</dbReference>
<keyword evidence="1" id="KW-1133">Transmembrane helix</keyword>
<keyword evidence="1" id="KW-0472">Membrane</keyword>
<comment type="caution">
    <text evidence="2">The sequence shown here is derived from an EMBL/GenBank/DDBJ whole genome shotgun (WGS) entry which is preliminary data.</text>
</comment>
<evidence type="ECO:0000256" key="1">
    <source>
        <dbReference type="SAM" id="Phobius"/>
    </source>
</evidence>
<sequence length="105" mass="11760">MKALQSGRLNRSFFLTTSLKKMTRKTITSLISLMGPAHFIGIIAGTYIGLFSGNLKDGFGVNVNLFVVKGEFNFYLKNGSDVWIHQDYAITFGGRYEGDYKITHL</sequence>
<proteinExistence type="predicted"/>
<keyword evidence="3" id="KW-1185">Reference proteome</keyword>
<gene>
    <name evidence="2" type="ORF">SLS53_007151</name>
</gene>
<evidence type="ECO:0000313" key="2">
    <source>
        <dbReference type="EMBL" id="KAK7736124.1"/>
    </source>
</evidence>
<accession>A0AAN9YDZ8</accession>
<dbReference type="EMBL" id="JAJSPL020000035">
    <property type="protein sequence ID" value="KAK7736124.1"/>
    <property type="molecule type" value="Genomic_DNA"/>
</dbReference>
<name>A0AAN9YDZ8_9PEZI</name>
<protein>
    <submittedName>
        <fullName evidence="2">Uncharacterized protein</fullName>
    </submittedName>
</protein>
<dbReference type="AlphaFoldDB" id="A0AAN9YDZ8"/>
<evidence type="ECO:0000313" key="3">
    <source>
        <dbReference type="Proteomes" id="UP001320245"/>
    </source>
</evidence>
<organism evidence="2 3">
    <name type="scientific">Cytospora paraplurivora</name>
    <dbReference type="NCBI Taxonomy" id="2898453"/>
    <lineage>
        <taxon>Eukaryota</taxon>
        <taxon>Fungi</taxon>
        <taxon>Dikarya</taxon>
        <taxon>Ascomycota</taxon>
        <taxon>Pezizomycotina</taxon>
        <taxon>Sordariomycetes</taxon>
        <taxon>Sordariomycetidae</taxon>
        <taxon>Diaporthales</taxon>
        <taxon>Cytosporaceae</taxon>
        <taxon>Cytospora</taxon>
    </lineage>
</organism>